<dbReference type="InterPro" id="IPR012337">
    <property type="entry name" value="RNaseH-like_sf"/>
</dbReference>
<dbReference type="AlphaFoldDB" id="A0A061F1Y3"/>
<dbReference type="InParanoid" id="A0A061F1Y3"/>
<reference evidence="3 4" key="1">
    <citation type="journal article" date="2013" name="Genome Biol.">
        <title>The genome sequence of the most widely cultivated cacao type and its use to identify candidate genes regulating pod color.</title>
        <authorList>
            <person name="Motamayor J.C."/>
            <person name="Mockaitis K."/>
            <person name="Schmutz J."/>
            <person name="Haiminen N."/>
            <person name="Iii D.L."/>
            <person name="Cornejo O."/>
            <person name="Findley S.D."/>
            <person name="Zheng P."/>
            <person name="Utro F."/>
            <person name="Royaert S."/>
            <person name="Saski C."/>
            <person name="Jenkins J."/>
            <person name="Podicheti R."/>
            <person name="Zhao M."/>
            <person name="Scheffler B.E."/>
            <person name="Stack J.C."/>
            <person name="Feltus F.A."/>
            <person name="Mustiga G.M."/>
            <person name="Amores F."/>
            <person name="Phillips W."/>
            <person name="Marelli J.P."/>
            <person name="May G.D."/>
            <person name="Shapiro H."/>
            <person name="Ma J."/>
            <person name="Bustamante C.D."/>
            <person name="Schnell R.J."/>
            <person name="Main D."/>
            <person name="Gilbert D."/>
            <person name="Parida L."/>
            <person name="Kuhn D.N."/>
        </authorList>
    </citation>
    <scope>NUCLEOTIDE SEQUENCE [LARGE SCALE GENOMIC DNA]</scope>
    <source>
        <strain evidence="4">cv. Matina 1-6</strain>
    </source>
</reference>
<keyword evidence="1" id="KW-0645">Protease</keyword>
<evidence type="ECO:0000259" key="2">
    <source>
        <dbReference type="Pfam" id="PF22936"/>
    </source>
</evidence>
<keyword evidence="1" id="KW-0378">Hydrolase</keyword>
<dbReference type="Gene3D" id="3.30.420.10">
    <property type="entry name" value="Ribonuclease H-like superfamily/Ribonuclease H"/>
    <property type="match status" value="1"/>
</dbReference>
<dbReference type="STRING" id="3641.A0A061F1Y3"/>
<dbReference type="PANTHER" id="PTHR42648:SF18">
    <property type="entry name" value="RETROTRANSPOSON, UNCLASSIFIED-LIKE PROTEIN"/>
    <property type="match status" value="1"/>
</dbReference>
<accession>A0A061F1Y3</accession>
<dbReference type="Proteomes" id="UP000026915">
    <property type="component" value="Chromosome 5"/>
</dbReference>
<proteinExistence type="predicted"/>
<dbReference type="HOGENOM" id="CLU_724443_0_0_1"/>
<dbReference type="SUPFAM" id="SSF53098">
    <property type="entry name" value="Ribonuclease H-like"/>
    <property type="match status" value="1"/>
</dbReference>
<dbReference type="GO" id="GO:0008233">
    <property type="term" value="F:peptidase activity"/>
    <property type="evidence" value="ECO:0007669"/>
    <property type="project" value="UniProtKB-KW"/>
</dbReference>
<name>A0A061F1Y3_THECC</name>
<sequence length="382" mass="43458">MATTGISVASPPAFTGVNYPFWVVKKRSYLKAFDLWDVVESGRGKHSEYRDKLLKLVNQLRMLQQEVTDQRMVNKILVSMSDKFESKGLSAIGACWKSVQKPKKTKPEAQVAIAKQESNQSLFTNIDTSFISKVKIGNREYMKILGVGIVVVETTSGMRYTTSVHYVPEADHNLLSVGQLADEHYALLFKDKVCTVFDPCGVKMFTVQMKNNCYPMNLKDTMHMAFSLKAYQVLPNQKGCVQPINMESRLGRYCWVYFLKQKSNALKIFTKVKALVENFSSLTIKTLKSDNGTEFATAEFEKFLAEHGLPKKFWAKALNTANYTKNKVYTRVLSQKTPFDLWFGYKPSVAHLKVFGCICFAKIPDERRYKFDAKSKLTVHNG</sequence>
<dbReference type="OMA" id="PINMESR"/>
<dbReference type="GO" id="GO:0006508">
    <property type="term" value="P:proteolysis"/>
    <property type="evidence" value="ECO:0007669"/>
    <property type="project" value="UniProtKB-KW"/>
</dbReference>
<dbReference type="eggNOG" id="KOG0017">
    <property type="taxonomic scope" value="Eukaryota"/>
</dbReference>
<dbReference type="InterPro" id="IPR039537">
    <property type="entry name" value="Retrotran_Ty1/copia-like"/>
</dbReference>
<gene>
    <name evidence="3" type="ORF">TCM_026325</name>
</gene>
<keyword evidence="4" id="KW-1185">Reference proteome</keyword>
<dbReference type="Gramene" id="EOY11056">
    <property type="protein sequence ID" value="EOY11056"/>
    <property type="gene ID" value="TCM_026325"/>
</dbReference>
<dbReference type="EMBL" id="CM001883">
    <property type="protein sequence ID" value="EOY11056.1"/>
    <property type="molecule type" value="Genomic_DNA"/>
</dbReference>
<dbReference type="Pfam" id="PF22936">
    <property type="entry name" value="Pol_BBD"/>
    <property type="match status" value="1"/>
</dbReference>
<dbReference type="InterPro" id="IPR036397">
    <property type="entry name" value="RNaseH_sf"/>
</dbReference>
<organism evidence="3 4">
    <name type="scientific">Theobroma cacao</name>
    <name type="common">Cacao</name>
    <name type="synonym">Cocoa</name>
    <dbReference type="NCBI Taxonomy" id="3641"/>
    <lineage>
        <taxon>Eukaryota</taxon>
        <taxon>Viridiplantae</taxon>
        <taxon>Streptophyta</taxon>
        <taxon>Embryophyta</taxon>
        <taxon>Tracheophyta</taxon>
        <taxon>Spermatophyta</taxon>
        <taxon>Magnoliopsida</taxon>
        <taxon>eudicotyledons</taxon>
        <taxon>Gunneridae</taxon>
        <taxon>Pentapetalae</taxon>
        <taxon>rosids</taxon>
        <taxon>malvids</taxon>
        <taxon>Malvales</taxon>
        <taxon>Malvaceae</taxon>
        <taxon>Byttnerioideae</taxon>
        <taxon>Theobroma</taxon>
    </lineage>
</organism>
<dbReference type="GO" id="GO:0003676">
    <property type="term" value="F:nucleic acid binding"/>
    <property type="evidence" value="ECO:0007669"/>
    <property type="project" value="InterPro"/>
</dbReference>
<dbReference type="PANTHER" id="PTHR42648">
    <property type="entry name" value="TRANSPOSASE, PUTATIVE-RELATED"/>
    <property type="match status" value="1"/>
</dbReference>
<evidence type="ECO:0000313" key="4">
    <source>
        <dbReference type="Proteomes" id="UP000026915"/>
    </source>
</evidence>
<dbReference type="InterPro" id="IPR054722">
    <property type="entry name" value="PolX-like_BBD"/>
</dbReference>
<evidence type="ECO:0000313" key="3">
    <source>
        <dbReference type="EMBL" id="EOY11056.1"/>
    </source>
</evidence>
<protein>
    <submittedName>
        <fullName evidence="3">Retrotransposon, unclassified-like protein</fullName>
    </submittedName>
</protein>
<evidence type="ECO:0000256" key="1">
    <source>
        <dbReference type="ARBA" id="ARBA00022670"/>
    </source>
</evidence>
<feature type="domain" description="Retrovirus-related Pol polyprotein from transposon TNT 1-94-like beta-barrel" evidence="2">
    <location>
        <begin position="118"/>
        <end position="185"/>
    </location>
</feature>